<dbReference type="Gene3D" id="1.25.40.20">
    <property type="entry name" value="Ankyrin repeat-containing domain"/>
    <property type="match status" value="1"/>
</dbReference>
<reference evidence="4 5" key="1">
    <citation type="journal article" date="2019" name="Mol. Biol. Evol.">
        <title>Blast fungal genomes show frequent chromosomal changes, gene gains and losses, and effector gene turnover.</title>
        <authorList>
            <person name="Gomez Luciano L.B."/>
            <person name="Jason Tsai I."/>
            <person name="Chuma I."/>
            <person name="Tosa Y."/>
            <person name="Chen Y.H."/>
            <person name="Li J.Y."/>
            <person name="Li M.Y."/>
            <person name="Jade Lu M.Y."/>
            <person name="Nakayashiki H."/>
            <person name="Li W.H."/>
        </authorList>
    </citation>
    <scope>NUCLEOTIDE SEQUENCE [LARGE SCALE GENOMIC DNA]</scope>
    <source>
        <strain evidence="4">MZ5-1-6</strain>
    </source>
</reference>
<keyword evidence="2 3" id="KW-0040">ANK repeat</keyword>
<accession>A0A4P7NBG9</accession>
<gene>
    <name evidence="4" type="ORF">PoMZ_02509</name>
</gene>
<evidence type="ECO:0000256" key="1">
    <source>
        <dbReference type="ARBA" id="ARBA00022737"/>
    </source>
</evidence>
<dbReference type="SMART" id="SM00248">
    <property type="entry name" value="ANK"/>
    <property type="match status" value="2"/>
</dbReference>
<dbReference type="PANTHER" id="PTHR24198">
    <property type="entry name" value="ANKYRIN REPEAT AND PROTEIN KINASE DOMAIN-CONTAINING PROTEIN"/>
    <property type="match status" value="1"/>
</dbReference>
<proteinExistence type="predicted"/>
<evidence type="ECO:0000256" key="3">
    <source>
        <dbReference type="PROSITE-ProRule" id="PRU00023"/>
    </source>
</evidence>
<sequence>MYNAGRFQYFGGEIPGKRFKYNYIGDSNFNLLDAGVNINIKKYANITPFYFVSRNGYLALVEYLFYRGTKISHGWTPINFVANQGHLEIVKLLLERGSDIIMATNDG</sequence>
<dbReference type="AlphaFoldDB" id="A0A4P7NBG9"/>
<dbReference type="PANTHER" id="PTHR24198:SF165">
    <property type="entry name" value="ANKYRIN REPEAT-CONTAINING PROTEIN-RELATED"/>
    <property type="match status" value="1"/>
</dbReference>
<evidence type="ECO:0000313" key="5">
    <source>
        <dbReference type="Proteomes" id="UP000294847"/>
    </source>
</evidence>
<dbReference type="InterPro" id="IPR036770">
    <property type="entry name" value="Ankyrin_rpt-contain_sf"/>
</dbReference>
<dbReference type="Pfam" id="PF12796">
    <property type="entry name" value="Ank_2"/>
    <property type="match status" value="1"/>
</dbReference>
<dbReference type="EMBL" id="CP034205">
    <property type="protein sequence ID" value="QBZ57580.1"/>
    <property type="molecule type" value="Genomic_DNA"/>
</dbReference>
<dbReference type="Proteomes" id="UP000294847">
    <property type="component" value="Chromosome 2"/>
</dbReference>
<name>A0A4P7NBG9_PYROR</name>
<dbReference type="SUPFAM" id="SSF48403">
    <property type="entry name" value="Ankyrin repeat"/>
    <property type="match status" value="1"/>
</dbReference>
<feature type="repeat" description="ANK" evidence="3">
    <location>
        <begin position="73"/>
        <end position="105"/>
    </location>
</feature>
<keyword evidence="1" id="KW-0677">Repeat</keyword>
<evidence type="ECO:0000256" key="2">
    <source>
        <dbReference type="ARBA" id="ARBA00023043"/>
    </source>
</evidence>
<evidence type="ECO:0000313" key="4">
    <source>
        <dbReference type="EMBL" id="QBZ57580.1"/>
    </source>
</evidence>
<dbReference type="PROSITE" id="PS50297">
    <property type="entry name" value="ANK_REP_REGION"/>
    <property type="match status" value="1"/>
</dbReference>
<protein>
    <submittedName>
        <fullName evidence="4">Uncharacterized protein</fullName>
    </submittedName>
</protein>
<organism evidence="4 5">
    <name type="scientific">Pyricularia oryzae</name>
    <name type="common">Rice blast fungus</name>
    <name type="synonym">Magnaporthe oryzae</name>
    <dbReference type="NCBI Taxonomy" id="318829"/>
    <lineage>
        <taxon>Eukaryota</taxon>
        <taxon>Fungi</taxon>
        <taxon>Dikarya</taxon>
        <taxon>Ascomycota</taxon>
        <taxon>Pezizomycotina</taxon>
        <taxon>Sordariomycetes</taxon>
        <taxon>Sordariomycetidae</taxon>
        <taxon>Magnaporthales</taxon>
        <taxon>Pyriculariaceae</taxon>
        <taxon>Pyricularia</taxon>
    </lineage>
</organism>
<dbReference type="PROSITE" id="PS50088">
    <property type="entry name" value="ANK_REPEAT"/>
    <property type="match status" value="1"/>
</dbReference>
<dbReference type="InterPro" id="IPR002110">
    <property type="entry name" value="Ankyrin_rpt"/>
</dbReference>